<sequence length="134" mass="14422">MNTTAEAVTAFLQRLGAQDAEGLGELFADKIDWFVPGNPDVASWVGRRTRNSEVPEYFRSLWAAVEPGKSVVSAEAVVAEGENAVIFGSFDHVAVPTGRPFHTDVALRLTVTDGKITRMHLFEDTAATAAAYAP</sequence>
<dbReference type="EMBL" id="CP096567">
    <property type="protein sequence ID" value="UPU46532.1"/>
    <property type="molecule type" value="Genomic_DNA"/>
</dbReference>
<evidence type="ECO:0000313" key="2">
    <source>
        <dbReference type="EMBL" id="UPU46532.1"/>
    </source>
</evidence>
<dbReference type="Pfam" id="PF12680">
    <property type="entry name" value="SnoaL_2"/>
    <property type="match status" value="1"/>
</dbReference>
<evidence type="ECO:0000313" key="3">
    <source>
        <dbReference type="Proteomes" id="UP000831484"/>
    </source>
</evidence>
<feature type="domain" description="SnoaL-like" evidence="1">
    <location>
        <begin position="8"/>
        <end position="119"/>
    </location>
</feature>
<dbReference type="SUPFAM" id="SSF54427">
    <property type="entry name" value="NTF2-like"/>
    <property type="match status" value="1"/>
</dbReference>
<reference evidence="3" key="1">
    <citation type="journal article" date="2022" name="Environ. Microbiol.">
        <title>Functional analysis, diversity, and distribution of carbendazim hydrolases MheI and CbmA, responsible for the initial step in carbendazim degradation.</title>
        <authorList>
            <person name="Zhang M."/>
            <person name="Bai X."/>
            <person name="Li Q."/>
            <person name="Zhang L."/>
            <person name="Zhu Q."/>
            <person name="Gao S."/>
            <person name="Ke Z."/>
            <person name="Jiang M."/>
            <person name="Hu J."/>
            <person name="Qiu J."/>
            <person name="Hong Q."/>
        </authorList>
    </citation>
    <scope>NUCLEOTIDE SEQUENCE [LARGE SCALE GENOMIC DNA]</scope>
    <source>
        <strain evidence="3">djl-6</strain>
    </source>
</reference>
<dbReference type="AlphaFoldDB" id="A0AB38RMB1"/>
<dbReference type="RefSeq" id="WP_054801825.1">
    <property type="nucleotide sequence ID" value="NZ_CP096567.1"/>
</dbReference>
<dbReference type="InterPro" id="IPR032710">
    <property type="entry name" value="NTF2-like_dom_sf"/>
</dbReference>
<gene>
    <name evidence="2" type="ORF">M0639_32940</name>
</gene>
<dbReference type="Proteomes" id="UP000831484">
    <property type="component" value="Plasmid pdjl-6-4"/>
</dbReference>
<keyword evidence="2" id="KW-0614">Plasmid</keyword>
<proteinExistence type="predicted"/>
<evidence type="ECO:0000259" key="1">
    <source>
        <dbReference type="Pfam" id="PF12680"/>
    </source>
</evidence>
<dbReference type="InterPro" id="IPR037401">
    <property type="entry name" value="SnoaL-like"/>
</dbReference>
<protein>
    <submittedName>
        <fullName evidence="2">Nuclear transport factor 2 family protein</fullName>
    </submittedName>
</protein>
<accession>A0AB38RMB1</accession>
<name>A0AB38RMB1_RHOSG</name>
<dbReference type="Gene3D" id="3.10.450.50">
    <property type="match status" value="1"/>
</dbReference>
<keyword evidence="3" id="KW-1185">Reference proteome</keyword>
<organism evidence="2 3">
    <name type="scientific">Rhodococcus qingshengii JCM 15477</name>
    <dbReference type="NCBI Taxonomy" id="1303681"/>
    <lineage>
        <taxon>Bacteria</taxon>
        <taxon>Bacillati</taxon>
        <taxon>Actinomycetota</taxon>
        <taxon>Actinomycetes</taxon>
        <taxon>Mycobacteriales</taxon>
        <taxon>Nocardiaceae</taxon>
        <taxon>Rhodococcus</taxon>
        <taxon>Rhodococcus erythropolis group</taxon>
    </lineage>
</organism>
<geneLocation type="plasmid" evidence="2 3">
    <name>pdjl-6-4</name>
</geneLocation>